<dbReference type="OrthoDB" id="431953at2759"/>
<dbReference type="Proteomes" id="UP000604046">
    <property type="component" value="Unassembled WGS sequence"/>
</dbReference>
<keyword evidence="3" id="KW-1185">Reference proteome</keyword>
<dbReference type="InterPro" id="IPR036910">
    <property type="entry name" value="HMG_box_dom_sf"/>
</dbReference>
<gene>
    <name evidence="2" type="primary">SSRP1</name>
    <name evidence="2" type="ORF">SNAT2548_LOCUS17852</name>
</gene>
<evidence type="ECO:0000256" key="1">
    <source>
        <dbReference type="SAM" id="MobiDB-lite"/>
    </source>
</evidence>
<dbReference type="EMBL" id="CAJNDS010002126">
    <property type="protein sequence ID" value="CAE7341230.1"/>
    <property type="molecule type" value="Genomic_DNA"/>
</dbReference>
<sequence>MRLHWVLFKTATWYSDRPKTTEDERPTVTLKDFCNPATNPGQKVLFELVQLLRDPARGFSAVCFFFGRFQDWPQARKRVALRSILIVVGQLVRKIIEPFNTYPWQLATLADPDSDERIRRICARELFQAPPCCVDSGCSARLRATSVDACVSSDFMEFFQVLFERVVLTSTFVERRFAHFSHWTDVKGKGTSLCLLAAKHVTRTFKDVVDLWKKRTLPDTARGGTTNASRPSWCRKSQAAARLNGYHMFSQDRAADRDRSCQGAEESAAFLDDALQAWRALPEEEKQTWSQRARENNARKSALQMAAAAEMPPDVPGGPWNLSVPSEQWPLSEKFLGEFLESCGGFSTARNHWANAEPVSVYEDIDVRDNRSLFQVCPPGGCTSALSPAELACFHRLHTGLSVLIKRFDPAKKHISEMPLTLLFESQQMGVGVGAMLCFRTYLHNIDAILLRLDPSLVFDEKPPFDLRIERPAGGRKALSYWNDMSLCVEMASVAQDWVISRLALGDLQGGLLSFRVEGKFPHDLEELWTAAQQLKEQERALRALRLLQRAEHQRARRGGGRGRGRGARAGRARGRGRARQRAVPDDDSNAASGSGWDGDSEGDNPDDDDDGDDAWMLNPPGCAEAAPSTVQADASEEPDQEAAASGLAEEVPPPAPPPPPPPPPPAQRGQQRRPRHNQRRGVPWGPFELAPIVPHHGRTTGWGAICGLHRDRGEGASTTQCKKAVSCGAMDQATCLLRLKRWLCAGLDDDLWPPQRKRSHHVSMGGPGLLEFADGLSEEYMDEIIQNYVRNR</sequence>
<protein>
    <submittedName>
        <fullName evidence="2">SSRP1 protein</fullName>
    </submittedName>
</protein>
<accession>A0A812PN08</accession>
<feature type="compositionally biased region" description="Basic residues" evidence="1">
    <location>
        <begin position="555"/>
        <end position="581"/>
    </location>
</feature>
<dbReference type="AlphaFoldDB" id="A0A812PN08"/>
<feature type="compositionally biased region" description="Pro residues" evidence="1">
    <location>
        <begin position="652"/>
        <end position="667"/>
    </location>
</feature>
<name>A0A812PN08_9DINO</name>
<evidence type="ECO:0000313" key="2">
    <source>
        <dbReference type="EMBL" id="CAE7341230.1"/>
    </source>
</evidence>
<organism evidence="2 3">
    <name type="scientific">Symbiodinium natans</name>
    <dbReference type="NCBI Taxonomy" id="878477"/>
    <lineage>
        <taxon>Eukaryota</taxon>
        <taxon>Sar</taxon>
        <taxon>Alveolata</taxon>
        <taxon>Dinophyceae</taxon>
        <taxon>Suessiales</taxon>
        <taxon>Symbiodiniaceae</taxon>
        <taxon>Symbiodinium</taxon>
    </lineage>
</organism>
<proteinExistence type="predicted"/>
<evidence type="ECO:0000313" key="3">
    <source>
        <dbReference type="Proteomes" id="UP000604046"/>
    </source>
</evidence>
<feature type="compositionally biased region" description="Basic residues" evidence="1">
    <location>
        <begin position="671"/>
        <end position="680"/>
    </location>
</feature>
<feature type="compositionally biased region" description="Acidic residues" evidence="1">
    <location>
        <begin position="599"/>
        <end position="614"/>
    </location>
</feature>
<reference evidence="2" key="1">
    <citation type="submission" date="2021-02" db="EMBL/GenBank/DDBJ databases">
        <authorList>
            <person name="Dougan E. K."/>
            <person name="Rhodes N."/>
            <person name="Thang M."/>
            <person name="Chan C."/>
        </authorList>
    </citation>
    <scope>NUCLEOTIDE SEQUENCE</scope>
</reference>
<comment type="caution">
    <text evidence="2">The sequence shown here is derived from an EMBL/GenBank/DDBJ whole genome shotgun (WGS) entry which is preliminary data.</text>
</comment>
<dbReference type="Gene3D" id="1.10.30.10">
    <property type="entry name" value="High mobility group box domain"/>
    <property type="match status" value="1"/>
</dbReference>
<feature type="region of interest" description="Disordered" evidence="1">
    <location>
        <begin position="552"/>
        <end position="687"/>
    </location>
</feature>